<dbReference type="InterPro" id="IPR020558">
    <property type="entry name" value="DiOHA_6PGluconate_deHydtase_CS"/>
</dbReference>
<accession>A0A380U6L9</accession>
<dbReference type="EC" id="4.-.-.-" evidence="5"/>
<keyword evidence="2 5" id="KW-0456">Lyase</keyword>
<comment type="similarity">
    <text evidence="1">Belongs to the IlvD/Edd family.</text>
</comment>
<dbReference type="NCBIfam" id="TIGR03432">
    <property type="entry name" value="yjhG_yagF"/>
    <property type="match status" value="1"/>
</dbReference>
<dbReference type="Gene3D" id="3.50.30.80">
    <property type="entry name" value="IlvD/EDD C-terminal domain-like"/>
    <property type="match status" value="1"/>
</dbReference>
<evidence type="ECO:0000313" key="6">
    <source>
        <dbReference type="Proteomes" id="UP000254253"/>
    </source>
</evidence>
<name>A0A380U6L9_ACTLI</name>
<sequence>MAINTLFQNQDPKIFNARTHADGPKGRLPLTSDLLRSSPSGNIFGMTVNAGMGWKPETLANGDVMIISTQGGIRRDDGSTTAVGLHNGHFELGLLMNDVAETVKKSGLVAHAAFVTDPCDGRSQGTIGMFDSLPYRNDAAMVMRRLIRSLPTRKAVVGVASCDKGLPAMMMALAGQRNDSTILIPGGSTLAPNNSEDLGTVQTIGVRYANNEISLDYAARVGCSACASAGGGCQFFGTAGTSQVISESLGLSLTHSALAPSGEEIWHEIGRNSATAVLALSQKGIKTKDILVDKSIENAMVLHAAFGGSTNLLLHLPAIAHAAGLKMPQVEDWSRINKLVPRLVSVLPIGPVNYPTVYAYMAGGVPEVMLHLRKLGLLHEDVLTVTGSTLGQNLDWWEHSERRHACRKHLFETTGVSPDEVIFTPERAKSRGIGSTVTFLVGNIAPEGAVVKSTAIDPSVIGDDKVFRHTAKVKTFVSEKEAIKALKEPGRIVAGDIMIVMGGGPKGTGLEETYQLTSALKHLPFGKHVSLITDARFSGVSTGACFGHVGPEALAGGPIGKLRDGDIVEIIVDTVKLEGSLNFIGTEDKKLTYEEGAEVLANRMTHVGVRADDDLPDDTRLWAALQEVSGGTWRGNVYDVNRIIEVLEVGKKALMKSNIK</sequence>
<dbReference type="GO" id="GO:0050401">
    <property type="term" value="F:xylonate dehydratase activity"/>
    <property type="evidence" value="ECO:0007669"/>
    <property type="project" value="InterPro"/>
</dbReference>
<dbReference type="EMBL" id="UFRN01000002">
    <property type="protein sequence ID" value="SUT96157.1"/>
    <property type="molecule type" value="Genomic_DNA"/>
</dbReference>
<evidence type="ECO:0000259" key="3">
    <source>
        <dbReference type="Pfam" id="PF00920"/>
    </source>
</evidence>
<dbReference type="SUPFAM" id="SSF143975">
    <property type="entry name" value="IlvD/EDD N-terminal domain-like"/>
    <property type="match status" value="1"/>
</dbReference>
<dbReference type="PROSITE" id="PS00886">
    <property type="entry name" value="ILVD_EDD_1"/>
    <property type="match status" value="1"/>
</dbReference>
<dbReference type="Proteomes" id="UP000254253">
    <property type="component" value="Unassembled WGS sequence"/>
</dbReference>
<dbReference type="InterPro" id="IPR037237">
    <property type="entry name" value="IlvD/EDD_N"/>
</dbReference>
<dbReference type="PANTHER" id="PTHR43661">
    <property type="entry name" value="D-XYLONATE DEHYDRATASE"/>
    <property type="match status" value="1"/>
</dbReference>
<dbReference type="InterPro" id="IPR017798">
    <property type="entry name" value="Dehydratase_YjhG/YagF"/>
</dbReference>
<dbReference type="Pfam" id="PF00920">
    <property type="entry name" value="ILVD_EDD_N"/>
    <property type="match status" value="1"/>
</dbReference>
<dbReference type="RefSeq" id="WP_115591019.1">
    <property type="nucleotide sequence ID" value="NZ_UFRN01000002.1"/>
</dbReference>
<reference evidence="5 6" key="1">
    <citation type="submission" date="2018-06" db="EMBL/GenBank/DDBJ databases">
        <authorList>
            <consortium name="Pathogen Informatics"/>
            <person name="Doyle S."/>
        </authorList>
    </citation>
    <scope>NUCLEOTIDE SEQUENCE [LARGE SCALE GENOMIC DNA]</scope>
    <source>
        <strain evidence="5 6">NCTC4191</strain>
    </source>
</reference>
<dbReference type="PANTHER" id="PTHR43661:SF3">
    <property type="entry name" value="D-XYLONATE DEHYDRATASE YAGF-RELATED"/>
    <property type="match status" value="1"/>
</dbReference>
<dbReference type="GO" id="GO:0004160">
    <property type="term" value="F:dihydroxy-acid dehydratase activity"/>
    <property type="evidence" value="ECO:0007669"/>
    <property type="project" value="UniProtKB-EC"/>
</dbReference>
<dbReference type="AlphaFoldDB" id="A0A380U6L9"/>
<evidence type="ECO:0000313" key="5">
    <source>
        <dbReference type="EMBL" id="SUT96157.1"/>
    </source>
</evidence>
<gene>
    <name evidence="5" type="primary">yjhG</name>
    <name evidence="5" type="ORF">NCTC4191_02123</name>
</gene>
<evidence type="ECO:0000256" key="2">
    <source>
        <dbReference type="ARBA" id="ARBA00023239"/>
    </source>
</evidence>
<dbReference type="GO" id="GO:0005829">
    <property type="term" value="C:cytosol"/>
    <property type="evidence" value="ECO:0007669"/>
    <property type="project" value="TreeGrafter"/>
</dbReference>
<dbReference type="InterPro" id="IPR056740">
    <property type="entry name" value="ILV_EDD_C"/>
</dbReference>
<dbReference type="PROSITE" id="PS00887">
    <property type="entry name" value="ILVD_EDD_2"/>
    <property type="match status" value="1"/>
</dbReference>
<proteinExistence type="inferred from homology"/>
<feature type="domain" description="Dihydroxy-acid/6-phosphogluconate dehydratase N-terminal" evidence="3">
    <location>
        <begin position="82"/>
        <end position="393"/>
    </location>
</feature>
<organism evidence="5 6">
    <name type="scientific">Actinobacillus lignieresii</name>
    <dbReference type="NCBI Taxonomy" id="720"/>
    <lineage>
        <taxon>Bacteria</taxon>
        <taxon>Pseudomonadati</taxon>
        <taxon>Pseudomonadota</taxon>
        <taxon>Gammaproteobacteria</taxon>
        <taxon>Pasteurellales</taxon>
        <taxon>Pasteurellaceae</taxon>
        <taxon>Actinobacillus</taxon>
    </lineage>
</organism>
<feature type="domain" description="Dihydroxy-acid/6-phosphogluconate dehydratase C-terminal" evidence="4">
    <location>
        <begin position="436"/>
        <end position="580"/>
    </location>
</feature>
<dbReference type="Pfam" id="PF24877">
    <property type="entry name" value="ILV_EDD_C"/>
    <property type="match status" value="1"/>
</dbReference>
<evidence type="ECO:0000256" key="1">
    <source>
        <dbReference type="ARBA" id="ARBA00006486"/>
    </source>
</evidence>
<dbReference type="InterPro" id="IPR042096">
    <property type="entry name" value="Dihydro-acid_dehy_C"/>
</dbReference>
<dbReference type="InterPro" id="IPR000581">
    <property type="entry name" value="ILV_EDD_N"/>
</dbReference>
<evidence type="ECO:0000259" key="4">
    <source>
        <dbReference type="Pfam" id="PF24877"/>
    </source>
</evidence>
<protein>
    <submittedName>
        <fullName evidence="5">Dihydroxy-acid dehydratase</fullName>
        <ecNumber evidence="5">4.-.-.-</ecNumber>
        <ecNumber evidence="5">4.2.1.9</ecNumber>
    </submittedName>
</protein>
<dbReference type="EC" id="4.2.1.9" evidence="5"/>
<dbReference type="SUPFAM" id="SSF52016">
    <property type="entry name" value="LeuD/IlvD-like"/>
    <property type="match status" value="1"/>
</dbReference>
<keyword evidence="6" id="KW-1185">Reference proteome</keyword>